<dbReference type="RefSeq" id="WP_345626973.1">
    <property type="nucleotide sequence ID" value="NZ_BAABJQ010000003.1"/>
</dbReference>
<dbReference type="Gene3D" id="1.10.10.10">
    <property type="entry name" value="Winged helix-like DNA-binding domain superfamily/Winged helix DNA-binding domain"/>
    <property type="match status" value="1"/>
</dbReference>
<dbReference type="InterPro" id="IPR036390">
    <property type="entry name" value="WH_DNA-bd_sf"/>
</dbReference>
<comment type="caution">
    <text evidence="1">The sequence shown here is derived from an EMBL/GenBank/DDBJ whole genome shotgun (WGS) entry which is preliminary data.</text>
</comment>
<proteinExistence type="predicted"/>
<gene>
    <name evidence="1" type="ORF">GCM10023322_12740</name>
</gene>
<keyword evidence="2" id="KW-1185">Reference proteome</keyword>
<sequence length="58" mass="6421">MNSVVTLLEQRGLVSRSPSPDRGKILLIRLTDTGAALLRRADRDAVAVEMNQVVFLTR</sequence>
<reference evidence="2" key="1">
    <citation type="journal article" date="2019" name="Int. J. Syst. Evol. Microbiol.">
        <title>The Global Catalogue of Microorganisms (GCM) 10K type strain sequencing project: providing services to taxonomists for standard genome sequencing and annotation.</title>
        <authorList>
            <consortium name="The Broad Institute Genomics Platform"/>
            <consortium name="The Broad Institute Genome Sequencing Center for Infectious Disease"/>
            <person name="Wu L."/>
            <person name="Ma J."/>
        </authorList>
    </citation>
    <scope>NUCLEOTIDE SEQUENCE [LARGE SCALE GENOMIC DNA]</scope>
    <source>
        <strain evidence="2">JCM 18304</strain>
    </source>
</reference>
<evidence type="ECO:0000313" key="1">
    <source>
        <dbReference type="EMBL" id="GAA5180437.1"/>
    </source>
</evidence>
<dbReference type="Proteomes" id="UP001501570">
    <property type="component" value="Unassembled WGS sequence"/>
</dbReference>
<organism evidence="1 2">
    <name type="scientific">Rugosimonospora acidiphila</name>
    <dbReference type="NCBI Taxonomy" id="556531"/>
    <lineage>
        <taxon>Bacteria</taxon>
        <taxon>Bacillati</taxon>
        <taxon>Actinomycetota</taxon>
        <taxon>Actinomycetes</taxon>
        <taxon>Micromonosporales</taxon>
        <taxon>Micromonosporaceae</taxon>
        <taxon>Rugosimonospora</taxon>
    </lineage>
</organism>
<accession>A0ABP9RLL9</accession>
<evidence type="ECO:0008006" key="3">
    <source>
        <dbReference type="Google" id="ProtNLM"/>
    </source>
</evidence>
<protein>
    <recommendedName>
        <fullName evidence="3">MarR family transcriptional regulator</fullName>
    </recommendedName>
</protein>
<dbReference type="EMBL" id="BAABJQ010000003">
    <property type="protein sequence ID" value="GAA5180437.1"/>
    <property type="molecule type" value="Genomic_DNA"/>
</dbReference>
<evidence type="ECO:0000313" key="2">
    <source>
        <dbReference type="Proteomes" id="UP001501570"/>
    </source>
</evidence>
<name>A0ABP9RLL9_9ACTN</name>
<dbReference type="SUPFAM" id="SSF46785">
    <property type="entry name" value="Winged helix' DNA-binding domain"/>
    <property type="match status" value="1"/>
</dbReference>
<dbReference type="InterPro" id="IPR036388">
    <property type="entry name" value="WH-like_DNA-bd_sf"/>
</dbReference>